<feature type="domain" description="Peptidase M48" evidence="9">
    <location>
        <begin position="180"/>
        <end position="320"/>
    </location>
</feature>
<keyword evidence="5 6" id="KW-0482">Metalloprotease</keyword>
<feature type="transmembrane region" description="Helical" evidence="8">
    <location>
        <begin position="123"/>
        <end position="142"/>
    </location>
</feature>
<comment type="cofactor">
    <cofactor evidence="6">
        <name>Zn(2+)</name>
        <dbReference type="ChEBI" id="CHEBI:29105"/>
    </cofactor>
    <text evidence="6">Binds 1 zinc ion per subunit.</text>
</comment>
<gene>
    <name evidence="11" type="ORF">GCM10010191_36230</name>
</gene>
<name>A0ABP5W8X4_9ACTN</name>
<evidence type="ECO:0000259" key="9">
    <source>
        <dbReference type="Pfam" id="PF01435"/>
    </source>
</evidence>
<keyword evidence="1 6" id="KW-0645">Protease</keyword>
<dbReference type="Pfam" id="PF01435">
    <property type="entry name" value="Peptidase_M48"/>
    <property type="match status" value="1"/>
</dbReference>
<evidence type="ECO:0000313" key="11">
    <source>
        <dbReference type="EMBL" id="GAA2421488.1"/>
    </source>
</evidence>
<dbReference type="EMBL" id="BAAARW010000012">
    <property type="protein sequence ID" value="GAA2421488.1"/>
    <property type="molecule type" value="Genomic_DNA"/>
</dbReference>
<keyword evidence="4 6" id="KW-0862">Zinc</keyword>
<dbReference type="Proteomes" id="UP001501231">
    <property type="component" value="Unassembled WGS sequence"/>
</dbReference>
<feature type="domain" description="DUF2510" evidence="10">
    <location>
        <begin position="5"/>
        <end position="31"/>
    </location>
</feature>
<organism evidence="11 12">
    <name type="scientific">Actinomadura vinacea</name>
    <dbReference type="NCBI Taxonomy" id="115336"/>
    <lineage>
        <taxon>Bacteria</taxon>
        <taxon>Bacillati</taxon>
        <taxon>Actinomycetota</taxon>
        <taxon>Actinomycetes</taxon>
        <taxon>Streptosporangiales</taxon>
        <taxon>Thermomonosporaceae</taxon>
        <taxon>Actinomadura</taxon>
    </lineage>
</organism>
<accession>A0ABP5W8X4</accession>
<proteinExistence type="inferred from homology"/>
<evidence type="ECO:0000256" key="5">
    <source>
        <dbReference type="ARBA" id="ARBA00023049"/>
    </source>
</evidence>
<dbReference type="InterPro" id="IPR001915">
    <property type="entry name" value="Peptidase_M48"/>
</dbReference>
<feature type="transmembrane region" description="Helical" evidence="8">
    <location>
        <begin position="98"/>
        <end position="117"/>
    </location>
</feature>
<evidence type="ECO:0000256" key="3">
    <source>
        <dbReference type="ARBA" id="ARBA00022801"/>
    </source>
</evidence>
<dbReference type="InterPro" id="IPR018929">
    <property type="entry name" value="DUF2510"/>
</dbReference>
<dbReference type="Gene3D" id="3.30.2010.10">
    <property type="entry name" value="Metalloproteases ('zincins'), catalytic domain"/>
    <property type="match status" value="1"/>
</dbReference>
<keyword evidence="8" id="KW-1133">Transmembrane helix</keyword>
<keyword evidence="8" id="KW-0812">Transmembrane</keyword>
<feature type="region of interest" description="Disordered" evidence="7">
    <location>
        <begin position="29"/>
        <end position="89"/>
    </location>
</feature>
<evidence type="ECO:0008006" key="13">
    <source>
        <dbReference type="Google" id="ProtNLM"/>
    </source>
</evidence>
<dbReference type="Pfam" id="PF10708">
    <property type="entry name" value="DUF2510"/>
    <property type="match status" value="1"/>
</dbReference>
<evidence type="ECO:0000256" key="4">
    <source>
        <dbReference type="ARBA" id="ARBA00022833"/>
    </source>
</evidence>
<evidence type="ECO:0000256" key="7">
    <source>
        <dbReference type="SAM" id="MobiDB-lite"/>
    </source>
</evidence>
<keyword evidence="2" id="KW-0479">Metal-binding</keyword>
<evidence type="ECO:0000313" key="12">
    <source>
        <dbReference type="Proteomes" id="UP001501231"/>
    </source>
</evidence>
<evidence type="ECO:0000259" key="10">
    <source>
        <dbReference type="Pfam" id="PF10708"/>
    </source>
</evidence>
<sequence>MSAVPGWYPDPQWMGRERYWDGQAWTDHSRRWEGKSGSTSAPLSTQPPARDTAVPAPVQAPPRQSLTPPDVPVPQIAGPSHRPSPAASKPLRTAGTTLIVVLLVLVSEGAVVAPIAYGLHLRWPVWGAALPLAIWVALAFLLSVSRFGSASRPCREPNSAERARLELPWQRLTQRSRRLLVTDQDDLNACCSTGQRVVVTAHSARSLPAGQLEAVLAHELGHRSAVQNFAGTHLSWPSRLLWWTLRTLWTPVGPMWKRAVKWHRPVGFLLVFLLATTATAVTAVSALPAGLARALRLVMRPLSEYTEFQADTYAVRLGLGSELLAAVEHQIETVTSGDNLPLPLVRRAERLRRHLAGP</sequence>
<evidence type="ECO:0000256" key="6">
    <source>
        <dbReference type="RuleBase" id="RU003983"/>
    </source>
</evidence>
<protein>
    <recommendedName>
        <fullName evidence="13">DUF2510 domain-containing protein</fullName>
    </recommendedName>
</protein>
<evidence type="ECO:0000256" key="2">
    <source>
        <dbReference type="ARBA" id="ARBA00022723"/>
    </source>
</evidence>
<keyword evidence="12" id="KW-1185">Reference proteome</keyword>
<reference evidence="12" key="1">
    <citation type="journal article" date="2019" name="Int. J. Syst. Evol. Microbiol.">
        <title>The Global Catalogue of Microorganisms (GCM) 10K type strain sequencing project: providing services to taxonomists for standard genome sequencing and annotation.</title>
        <authorList>
            <consortium name="The Broad Institute Genomics Platform"/>
            <consortium name="The Broad Institute Genome Sequencing Center for Infectious Disease"/>
            <person name="Wu L."/>
            <person name="Ma J."/>
        </authorList>
    </citation>
    <scope>NUCLEOTIDE SEQUENCE [LARGE SCALE GENOMIC DNA]</scope>
    <source>
        <strain evidence="12">JCM 3325</strain>
    </source>
</reference>
<evidence type="ECO:0000256" key="8">
    <source>
        <dbReference type="SAM" id="Phobius"/>
    </source>
</evidence>
<comment type="caution">
    <text evidence="11">The sequence shown here is derived from an EMBL/GenBank/DDBJ whole genome shotgun (WGS) entry which is preliminary data.</text>
</comment>
<comment type="similarity">
    <text evidence="6">Belongs to the peptidase M48 family.</text>
</comment>
<feature type="transmembrane region" description="Helical" evidence="8">
    <location>
        <begin position="266"/>
        <end position="291"/>
    </location>
</feature>
<keyword evidence="8" id="KW-0472">Membrane</keyword>
<feature type="compositionally biased region" description="Polar residues" evidence="7">
    <location>
        <begin position="36"/>
        <end position="47"/>
    </location>
</feature>
<evidence type="ECO:0000256" key="1">
    <source>
        <dbReference type="ARBA" id="ARBA00022670"/>
    </source>
</evidence>
<keyword evidence="3 6" id="KW-0378">Hydrolase</keyword>